<evidence type="ECO:0000313" key="2">
    <source>
        <dbReference type="Proteomes" id="UP001231649"/>
    </source>
</evidence>
<protein>
    <submittedName>
        <fullName evidence="1">Uncharacterized protein</fullName>
    </submittedName>
</protein>
<accession>A0ACC2QEG3</accession>
<comment type="caution">
    <text evidence="1">The sequence shown here is derived from an EMBL/GenBank/DDBJ whole genome shotgun (WGS) entry which is preliminary data.</text>
</comment>
<proteinExistence type="predicted"/>
<dbReference type="Proteomes" id="UP001231649">
    <property type="component" value="Chromosome 17"/>
</dbReference>
<name>A0ACC2QEG3_9NEOP</name>
<gene>
    <name evidence="1" type="ORF">PYW08_005244</name>
</gene>
<sequence>MSKVVFYYFDIKGRGEACRLLLAYGGQQFEDRRITAEQWPTFKLKTPFGQLPILEIDGKQYAQSLAISRYLGRKYGLVGDTPEDALEIDQNVDLFIELCLKGGQIMYERDAARKESLYAEAVKNVFPDYLERLNSIINKNNGHLALGKLTWGDFVFAGLFDYFIKVLRMPDLEKKYPAFQKVVDNVYSIPKVKSYSDSTNY</sequence>
<keyword evidence="2" id="KW-1185">Reference proteome</keyword>
<dbReference type="EMBL" id="CM056793">
    <property type="protein sequence ID" value="KAJ8715263.1"/>
    <property type="molecule type" value="Genomic_DNA"/>
</dbReference>
<evidence type="ECO:0000313" key="1">
    <source>
        <dbReference type="EMBL" id="KAJ8715263.1"/>
    </source>
</evidence>
<reference evidence="1" key="1">
    <citation type="submission" date="2023-03" db="EMBL/GenBank/DDBJ databases">
        <title>Chromosome-level genomes of two armyworms, Mythimna separata and Mythimna loreyi, provide insights into the biosynthesis and reception of sex pheromones.</title>
        <authorList>
            <person name="Zhao H."/>
        </authorList>
    </citation>
    <scope>NUCLEOTIDE SEQUENCE</scope>
    <source>
        <strain evidence="1">BeijingLab</strain>
    </source>
</reference>
<organism evidence="1 2">
    <name type="scientific">Mythimna loreyi</name>
    <dbReference type="NCBI Taxonomy" id="667449"/>
    <lineage>
        <taxon>Eukaryota</taxon>
        <taxon>Metazoa</taxon>
        <taxon>Ecdysozoa</taxon>
        <taxon>Arthropoda</taxon>
        <taxon>Hexapoda</taxon>
        <taxon>Insecta</taxon>
        <taxon>Pterygota</taxon>
        <taxon>Neoptera</taxon>
        <taxon>Endopterygota</taxon>
        <taxon>Lepidoptera</taxon>
        <taxon>Glossata</taxon>
        <taxon>Ditrysia</taxon>
        <taxon>Noctuoidea</taxon>
        <taxon>Noctuidae</taxon>
        <taxon>Noctuinae</taxon>
        <taxon>Hadenini</taxon>
        <taxon>Mythimna</taxon>
    </lineage>
</organism>